<keyword evidence="3" id="KW-1185">Reference proteome</keyword>
<protein>
    <submittedName>
        <fullName evidence="2">Haloalkane dehalogenase</fullName>
        <ecNumber evidence="2">3.8.1.5</ecNumber>
    </submittedName>
</protein>
<evidence type="ECO:0000313" key="2">
    <source>
        <dbReference type="EMBL" id="QIS13976.1"/>
    </source>
</evidence>
<keyword evidence="2" id="KW-0378">Hydrolase</keyword>
<dbReference type="PANTHER" id="PTHR43194:SF2">
    <property type="entry name" value="PEROXISOMAL MEMBRANE PROTEIN LPX1"/>
    <property type="match status" value="1"/>
</dbReference>
<dbReference type="AlphaFoldDB" id="A0A6G9YLS2"/>
<dbReference type="InterPro" id="IPR000073">
    <property type="entry name" value="AB_hydrolase_1"/>
</dbReference>
<feature type="domain" description="AB hydrolase-1" evidence="1">
    <location>
        <begin position="22"/>
        <end position="123"/>
    </location>
</feature>
<dbReference type="EMBL" id="CP046172">
    <property type="protein sequence ID" value="QIS13976.1"/>
    <property type="molecule type" value="Genomic_DNA"/>
</dbReference>
<dbReference type="Proteomes" id="UP000503540">
    <property type="component" value="Chromosome"/>
</dbReference>
<proteinExistence type="predicted"/>
<dbReference type="NCBIfam" id="NF002938">
    <property type="entry name" value="PRK03592.1"/>
    <property type="match status" value="1"/>
</dbReference>
<dbReference type="Gene3D" id="3.40.50.1820">
    <property type="entry name" value="alpha/beta hydrolase"/>
    <property type="match status" value="1"/>
</dbReference>
<dbReference type="EC" id="3.8.1.5" evidence="2"/>
<dbReference type="SUPFAM" id="SSF53474">
    <property type="entry name" value="alpha/beta-Hydrolases"/>
    <property type="match status" value="1"/>
</dbReference>
<name>A0A6G9YLS2_9NOCA</name>
<dbReference type="PRINTS" id="PR00111">
    <property type="entry name" value="ABHYDROLASE"/>
</dbReference>
<gene>
    <name evidence="2" type="ORF">F5544_30665</name>
</gene>
<reference evidence="2 3" key="1">
    <citation type="journal article" date="2019" name="ACS Chem. Biol.">
        <title>Identification and Mobilization of a Cryptic Antibiotic Biosynthesis Gene Locus from a Human-Pathogenic Nocardia Isolate.</title>
        <authorList>
            <person name="Herisse M."/>
            <person name="Ishida K."/>
            <person name="Porter J.L."/>
            <person name="Howden B."/>
            <person name="Hertweck C."/>
            <person name="Stinear T.P."/>
            <person name="Pidot S.J."/>
        </authorList>
    </citation>
    <scope>NUCLEOTIDE SEQUENCE [LARGE SCALE GENOMIC DNA]</scope>
    <source>
        <strain evidence="2 3">AUSMDU00012717</strain>
    </source>
</reference>
<dbReference type="RefSeq" id="WP_167476439.1">
    <property type="nucleotide sequence ID" value="NZ_CP046172.1"/>
</dbReference>
<sequence length="292" mass="32294">MVKINVLDSFISYLDIGSGDVPVVFLHGNPTSSYLWRYVIPHVFGQARCLAPDLIGMGSSGKPDIDYRFADHARYLDTWIEELGLEQVVFVGHEWGGALGMDWAAAHPGRVRGVALVETFLRPLRSDDLRPASIGVLGRLRSPEGERMVLQDNIFLQKDLPSVPGLSNTDLAVYRAPYPTPTSRMPMLAWAREYPFDGEPADVVRRVTEYDHWMARTPEVPKLVMAGEDSATDLDSPELIAWAEENFAGVEVETIGPAGRCAPEYQPDAIGAAVADWIRRHTLTKPAPSQLV</sequence>
<dbReference type="InterPro" id="IPR050228">
    <property type="entry name" value="Carboxylesterase_BioH"/>
</dbReference>
<evidence type="ECO:0000259" key="1">
    <source>
        <dbReference type="Pfam" id="PF00561"/>
    </source>
</evidence>
<accession>A0A6G9YLS2</accession>
<organism evidence="2 3">
    <name type="scientific">Nocardia arthritidis</name>
    <dbReference type="NCBI Taxonomy" id="228602"/>
    <lineage>
        <taxon>Bacteria</taxon>
        <taxon>Bacillati</taxon>
        <taxon>Actinomycetota</taxon>
        <taxon>Actinomycetes</taxon>
        <taxon>Mycobacteriales</taxon>
        <taxon>Nocardiaceae</taxon>
        <taxon>Nocardia</taxon>
    </lineage>
</organism>
<dbReference type="InterPro" id="IPR029058">
    <property type="entry name" value="AB_hydrolase_fold"/>
</dbReference>
<dbReference type="GO" id="GO:0018786">
    <property type="term" value="F:haloalkane dehalogenase activity"/>
    <property type="evidence" value="ECO:0007669"/>
    <property type="project" value="UniProtKB-EC"/>
</dbReference>
<dbReference type="KEGG" id="nah:F5544_30665"/>
<dbReference type="PANTHER" id="PTHR43194">
    <property type="entry name" value="HYDROLASE ALPHA/BETA FOLD FAMILY"/>
    <property type="match status" value="1"/>
</dbReference>
<dbReference type="Pfam" id="PF00561">
    <property type="entry name" value="Abhydrolase_1"/>
    <property type="match status" value="1"/>
</dbReference>
<evidence type="ECO:0000313" key="3">
    <source>
        <dbReference type="Proteomes" id="UP000503540"/>
    </source>
</evidence>